<dbReference type="InterPro" id="IPR006652">
    <property type="entry name" value="Kelch_1"/>
</dbReference>
<feature type="coiled-coil region" evidence="6">
    <location>
        <begin position="746"/>
        <end position="773"/>
    </location>
</feature>
<keyword evidence="2" id="KW-0880">Kelch repeat</keyword>
<keyword evidence="5 6" id="KW-0175">Coiled coil</keyword>
<organism evidence="8 9">
    <name type="scientific">Staphylotrichum longicolle</name>
    <dbReference type="NCBI Taxonomy" id="669026"/>
    <lineage>
        <taxon>Eukaryota</taxon>
        <taxon>Fungi</taxon>
        <taxon>Dikarya</taxon>
        <taxon>Ascomycota</taxon>
        <taxon>Pezizomycotina</taxon>
        <taxon>Sordariomycetes</taxon>
        <taxon>Sordariomycetidae</taxon>
        <taxon>Sordariales</taxon>
        <taxon>Chaetomiaceae</taxon>
        <taxon>Staphylotrichum</taxon>
    </lineage>
</organism>
<feature type="compositionally biased region" description="Polar residues" evidence="7">
    <location>
        <begin position="60"/>
        <end position="74"/>
    </location>
</feature>
<evidence type="ECO:0008006" key="10">
    <source>
        <dbReference type="Google" id="ProtNLM"/>
    </source>
</evidence>
<evidence type="ECO:0000256" key="3">
    <source>
        <dbReference type="ARBA" id="ARBA00022490"/>
    </source>
</evidence>
<accession>A0AAD4F6X2</accession>
<feature type="region of interest" description="Disordered" evidence="7">
    <location>
        <begin position="448"/>
        <end position="671"/>
    </location>
</feature>
<feature type="compositionally biased region" description="Pro residues" evidence="7">
    <location>
        <begin position="534"/>
        <end position="546"/>
    </location>
</feature>
<dbReference type="Proteomes" id="UP001197093">
    <property type="component" value="Unassembled WGS sequence"/>
</dbReference>
<feature type="coiled-coil region" evidence="6">
    <location>
        <begin position="1017"/>
        <end position="1100"/>
    </location>
</feature>
<evidence type="ECO:0000256" key="6">
    <source>
        <dbReference type="SAM" id="Coils"/>
    </source>
</evidence>
<dbReference type="PANTHER" id="PTHR23244">
    <property type="entry name" value="KELCH REPEAT DOMAIN"/>
    <property type="match status" value="1"/>
</dbReference>
<dbReference type="SMART" id="SM00612">
    <property type="entry name" value="Kelch"/>
    <property type="match status" value="2"/>
</dbReference>
<evidence type="ECO:0000256" key="4">
    <source>
        <dbReference type="ARBA" id="ARBA00022737"/>
    </source>
</evidence>
<keyword evidence="3" id="KW-0963">Cytoplasm</keyword>
<feature type="compositionally biased region" description="Basic and acidic residues" evidence="7">
    <location>
        <begin position="1509"/>
        <end position="1520"/>
    </location>
</feature>
<feature type="compositionally biased region" description="Polar residues" evidence="7">
    <location>
        <begin position="624"/>
        <end position="637"/>
    </location>
</feature>
<dbReference type="Pfam" id="PF24681">
    <property type="entry name" value="Kelch_KLHDC2_KLHL20_DRC7"/>
    <property type="match status" value="1"/>
</dbReference>
<dbReference type="GO" id="GO:0051285">
    <property type="term" value="C:cell cortex of cell tip"/>
    <property type="evidence" value="ECO:0007669"/>
    <property type="project" value="TreeGrafter"/>
</dbReference>
<feature type="compositionally biased region" description="Polar residues" evidence="7">
    <location>
        <begin position="42"/>
        <end position="51"/>
    </location>
</feature>
<feature type="region of interest" description="Disordered" evidence="7">
    <location>
        <begin position="1350"/>
        <end position="1440"/>
    </location>
</feature>
<comment type="caution">
    <text evidence="8">The sequence shown here is derived from an EMBL/GenBank/DDBJ whole genome shotgun (WGS) entry which is preliminary data.</text>
</comment>
<sequence>MAFLFKSKKHQDRGLTSRDGSQGSGSTMGGATSRMREEKGSRSTPTGSLHSIDNDGSMGSPDQSYARQRGQSLDQQPQNPSQMQQQQQQHPGEPPLRNGVANQSPASQNASLYPWSQRRLTYTSSHPSPFPRYGAAVNSVSSKEGDIYVMGGLINSSTVKGDLWLIEAGANMACYPLATTAEGPGPRVGHASLLVGNAFIVFGGDTKIEETDVLDETLYLLNTSTRQWSRALPGGIRPTGRYGHSLNILGSKIYIFGGQVEGYFMNDLAAFDLNQLQMPNNRWEMLIPSSDSGSPSQGKLPPARTNHSVVTFNDKLYLFGGTNGFQWFNDVWCYDPMTNLWSQLDCIGYIPSPREGHAAAIVDDVMYIFGGRTEEGADLGDLAAFRITSRRWYTFQNMGPSPSPRSGHSMTAVGKTVVVVGGEPSSAATAVNDLALVYCLDTTKIRYPNDATTNRDAPRNRRPSDVSAPTSARNTPSREGSNGPSDARRQTGVPGANGYKSPTGEPNPLNGQLNGPARLPGPTGPMGPTGPVGPAGPPPRGQPPKPGLTAAPPRPRTSSLDRLEQPPTSPVTSPIPQQVAALREGDGLAMNGRRTPPTQNPPRSSSRQAELQAAEAPKPKPSKTRGQGSVDSTTEPTLKQAITRPASPPPPTRQPSNPLSRRSSTRNSQTVALLKELDSARNRNAWYASELELARKAGYVPNASLSPVLDSRAMDSFDDDDKPLIEALLAMRTELANVQASVDKQAVLAARQIAEAEKQRDAAIQEAVYAKAKLAARVGGSASSTPQLDSDKDLDDRSGEIRRKLAFALNNQKELEAQLERLSNEYEAERKARKLADDTANAAQKRMADLENYKQQNASELERLKAELHMAQREAREQSVAAAEAVATAQMLRVEKDEFEQKYNDVAGSSKEHAETFDSLRAAVAASAETKALLERKLDEERALRDTIEAKLNKLKAEHEARTAELVATTQRLRDVEELAEQHANEARMHHDAVLAGLEKISMKDTAKADKGDSERVRALQAQVDAANALVRKYQQEADNAADRLRGAEERIAGLEAYQEQASREGVTIRRQLQNALRETQSLQAANSDAKQQLAKQQVETNAMQVQYNALKDILGERGISPTLAVRARSSPRSSPREGSPEQMRLRELEQQLSVARAALEETRTQAEAQAQESESTYRDKLAQLENDYQSAVHYVKGTEKMLKQLNEQLSRYKTENARLKEQLVELEEKLEAQDSAAKSSQAPEGWEMQERALQTEIDNLQSELKDTAFNLEQQIQSIRQELANTQRERDSALHGAEDVRRRLETSKRDLEQLQTENALLERRAQDAENKVSTLLDQVELSVDNYRRRSRQAPSFNSESIGIASGSIGGGPGPTNGGGNNNNNNNNNHRHIPGHMRQESTASEADSLYGPSVTTPTGPGPALSGGPRSGGGLSDMGDQRNSAALDSLANELETLRSHWEATNKNYRLSNTFDFDMNPSATGAAGTGLGSGPGGKKDGSPSLGLSESLADWRKRLDESHPDGPVGK</sequence>
<comment type="subcellular location">
    <subcellularLocation>
        <location evidence="1">Cytoplasm</location>
    </subcellularLocation>
</comment>
<dbReference type="SUPFAM" id="SSF117281">
    <property type="entry name" value="Kelch motif"/>
    <property type="match status" value="1"/>
</dbReference>
<reference evidence="8" key="1">
    <citation type="submission" date="2023-02" db="EMBL/GenBank/DDBJ databases">
        <authorList>
            <person name="Palmer J.M."/>
        </authorList>
    </citation>
    <scope>NUCLEOTIDE SEQUENCE</scope>
    <source>
        <strain evidence="8">FW57</strain>
    </source>
</reference>
<feature type="compositionally biased region" description="Low complexity" evidence="7">
    <location>
        <begin position="1410"/>
        <end position="1426"/>
    </location>
</feature>
<dbReference type="Gene3D" id="2.120.10.80">
    <property type="entry name" value="Kelch-type beta propeller"/>
    <property type="match status" value="2"/>
</dbReference>
<feature type="compositionally biased region" description="Basic residues" evidence="7">
    <location>
        <begin position="1"/>
        <end position="11"/>
    </location>
</feature>
<dbReference type="InterPro" id="IPR015915">
    <property type="entry name" value="Kelch-typ_b-propeller"/>
</dbReference>
<feature type="coiled-coil region" evidence="6">
    <location>
        <begin position="1262"/>
        <end position="1338"/>
    </location>
</feature>
<name>A0AAD4F6X2_9PEZI</name>
<feature type="compositionally biased region" description="Gly residues" evidence="7">
    <location>
        <begin position="1367"/>
        <end position="1380"/>
    </location>
</feature>
<gene>
    <name evidence="8" type="ORF">NEMBOFW57_001869</name>
</gene>
<feature type="region of interest" description="Disordered" evidence="7">
    <location>
        <begin position="1474"/>
        <end position="1526"/>
    </location>
</feature>
<evidence type="ECO:0000256" key="1">
    <source>
        <dbReference type="ARBA" id="ARBA00004496"/>
    </source>
</evidence>
<proteinExistence type="predicted"/>
<evidence type="ECO:0000313" key="8">
    <source>
        <dbReference type="EMBL" id="KAG7291848.1"/>
    </source>
</evidence>
<evidence type="ECO:0000256" key="2">
    <source>
        <dbReference type="ARBA" id="ARBA00022441"/>
    </source>
</evidence>
<dbReference type="EMBL" id="JAHCVI010000001">
    <property type="protein sequence ID" value="KAG7291848.1"/>
    <property type="molecule type" value="Genomic_DNA"/>
</dbReference>
<dbReference type="PANTHER" id="PTHR23244:SF456">
    <property type="entry name" value="MULTIPLE EPIDERMAL GROWTH FACTOR-LIKE DOMAINS PROTEIN 8"/>
    <property type="match status" value="1"/>
</dbReference>
<feature type="compositionally biased region" description="Low complexity" evidence="7">
    <location>
        <begin position="75"/>
        <end position="91"/>
    </location>
</feature>
<feature type="compositionally biased region" description="Polar residues" evidence="7">
    <location>
        <begin position="659"/>
        <end position="671"/>
    </location>
</feature>
<dbReference type="GO" id="GO:0061245">
    <property type="term" value="P:establishment or maintenance of bipolar cell polarity"/>
    <property type="evidence" value="ECO:0007669"/>
    <property type="project" value="TreeGrafter"/>
</dbReference>
<protein>
    <recommendedName>
        <fullName evidence="10">Cell polarity protein</fullName>
    </recommendedName>
</protein>
<feature type="compositionally biased region" description="Polar residues" evidence="7">
    <location>
        <begin position="467"/>
        <end position="484"/>
    </location>
</feature>
<dbReference type="FunFam" id="2.120.10.80:FF:000049">
    <property type="entry name" value="Cell polarity protein (Tea1)"/>
    <property type="match status" value="1"/>
</dbReference>
<feature type="coiled-coil region" evidence="6">
    <location>
        <begin position="1146"/>
        <end position="1237"/>
    </location>
</feature>
<feature type="region of interest" description="Disordered" evidence="7">
    <location>
        <begin position="1"/>
        <end position="110"/>
    </location>
</feature>
<feature type="coiled-coil region" evidence="6">
    <location>
        <begin position="931"/>
        <end position="986"/>
    </location>
</feature>
<evidence type="ECO:0000313" key="9">
    <source>
        <dbReference type="Proteomes" id="UP001197093"/>
    </source>
</evidence>
<feature type="coiled-coil region" evidence="6">
    <location>
        <begin position="805"/>
        <end position="902"/>
    </location>
</feature>
<feature type="compositionally biased region" description="Polar residues" evidence="7">
    <location>
        <begin position="100"/>
        <end position="110"/>
    </location>
</feature>
<keyword evidence="4" id="KW-0677">Repeat</keyword>
<feature type="compositionally biased region" description="Gly residues" evidence="7">
    <location>
        <begin position="1484"/>
        <end position="1493"/>
    </location>
</feature>
<evidence type="ECO:0000256" key="7">
    <source>
        <dbReference type="SAM" id="MobiDB-lite"/>
    </source>
</evidence>
<evidence type="ECO:0000256" key="5">
    <source>
        <dbReference type="ARBA" id="ARBA00023054"/>
    </source>
</evidence>
<keyword evidence="9" id="KW-1185">Reference proteome</keyword>